<reference evidence="1 2" key="1">
    <citation type="submission" date="2019-10" db="EMBL/GenBank/DDBJ databases">
        <title>Actinomadura rubteroloni sp. nov. and Actinomadura macrotermitis sp. nov., isolated from the gut of fungus growing-termite Macrotermes natalensis.</title>
        <authorList>
            <person name="Benndorf R."/>
            <person name="Martin K."/>
            <person name="Kuefner M."/>
            <person name="De Beer W."/>
            <person name="Kaster A.-K."/>
            <person name="Vollmers J."/>
            <person name="Poulsen M."/>
            <person name="Beemelmanns C."/>
        </authorList>
    </citation>
    <scope>NUCLEOTIDE SEQUENCE [LARGE SCALE GENOMIC DNA]</scope>
    <source>
        <strain evidence="1 2">RB68</strain>
    </source>
</reference>
<dbReference type="AlphaFoldDB" id="A0A7K0BQP1"/>
<proteinExistence type="predicted"/>
<dbReference type="InterPro" id="IPR047681">
    <property type="entry name" value="PPA1309-like"/>
</dbReference>
<dbReference type="EMBL" id="WEGH01000001">
    <property type="protein sequence ID" value="MQY03508.1"/>
    <property type="molecule type" value="Genomic_DNA"/>
</dbReference>
<dbReference type="NCBIfam" id="NF040618">
    <property type="entry name" value="PPA1309_fam"/>
    <property type="match status" value="1"/>
</dbReference>
<evidence type="ECO:0000313" key="1">
    <source>
        <dbReference type="EMBL" id="MQY03508.1"/>
    </source>
</evidence>
<protein>
    <submittedName>
        <fullName evidence="1">Uncharacterized protein</fullName>
    </submittedName>
</protein>
<dbReference type="OrthoDB" id="3266223at2"/>
<keyword evidence="2" id="KW-1185">Reference proteome</keyword>
<gene>
    <name evidence="1" type="ORF">ACRB68_15520</name>
</gene>
<accession>A0A7K0BQP1</accession>
<dbReference type="Proteomes" id="UP000487268">
    <property type="component" value="Unassembled WGS sequence"/>
</dbReference>
<comment type="caution">
    <text evidence="1">The sequence shown here is derived from an EMBL/GenBank/DDBJ whole genome shotgun (WGS) entry which is preliminary data.</text>
</comment>
<name>A0A7K0BQP1_9ACTN</name>
<evidence type="ECO:0000313" key="2">
    <source>
        <dbReference type="Proteomes" id="UP000487268"/>
    </source>
</evidence>
<sequence length="192" mass="20323">MVFVSLLEEVVLDLERHSAQEGWDAPPRLYALVRSSELRQAEPELAAELGLTGDADTLAALEQPGLPPEAAVEEALAAIAWPDAVAGCALVIERVVLPPEAEEEIPEDEGEAAAWAAAHPLREDVRMVVGVLRDGARHSALRLRRHDADDEVLVGPDLVPALAEALAATLEPDEPVIDHAHGPIDGHVPGAG</sequence>
<organism evidence="1 2">
    <name type="scientific">Actinomadura macrotermitis</name>
    <dbReference type="NCBI Taxonomy" id="2585200"/>
    <lineage>
        <taxon>Bacteria</taxon>
        <taxon>Bacillati</taxon>
        <taxon>Actinomycetota</taxon>
        <taxon>Actinomycetes</taxon>
        <taxon>Streptosporangiales</taxon>
        <taxon>Thermomonosporaceae</taxon>
        <taxon>Actinomadura</taxon>
    </lineage>
</organism>